<comment type="caution">
    <text evidence="3">The sequence shown here is derived from an EMBL/GenBank/DDBJ whole genome shotgun (WGS) entry which is preliminary data.</text>
</comment>
<dbReference type="AlphaFoldDB" id="A0A9W7LLD9"/>
<dbReference type="SUPFAM" id="SSF81383">
    <property type="entry name" value="F-box domain"/>
    <property type="match status" value="1"/>
</dbReference>
<dbReference type="PANTHER" id="PTHR33110">
    <property type="entry name" value="F-BOX/KELCH-REPEAT PROTEIN-RELATED"/>
    <property type="match status" value="1"/>
</dbReference>
<dbReference type="Pfam" id="PF00646">
    <property type="entry name" value="F-box"/>
    <property type="match status" value="1"/>
</dbReference>
<dbReference type="InterPro" id="IPR005174">
    <property type="entry name" value="KIB1-4_b-propeller"/>
</dbReference>
<evidence type="ECO:0000259" key="1">
    <source>
        <dbReference type="Pfam" id="PF00646"/>
    </source>
</evidence>
<keyword evidence="4" id="KW-1185">Reference proteome</keyword>
<dbReference type="CDD" id="cd09917">
    <property type="entry name" value="F-box_SF"/>
    <property type="match status" value="1"/>
</dbReference>
<dbReference type="EMBL" id="BSYR01000006">
    <property type="protein sequence ID" value="GMI68644.1"/>
    <property type="molecule type" value="Genomic_DNA"/>
</dbReference>
<feature type="domain" description="KIB1-4 beta-propeller" evidence="2">
    <location>
        <begin position="100"/>
        <end position="415"/>
    </location>
</feature>
<dbReference type="Gene3D" id="1.20.1280.50">
    <property type="match status" value="1"/>
</dbReference>
<name>A0A9W7LLD9_HIBTR</name>
<gene>
    <name evidence="3" type="ORF">HRI_000533700</name>
</gene>
<organism evidence="3 4">
    <name type="scientific">Hibiscus trionum</name>
    <name type="common">Flower of an hour</name>
    <dbReference type="NCBI Taxonomy" id="183268"/>
    <lineage>
        <taxon>Eukaryota</taxon>
        <taxon>Viridiplantae</taxon>
        <taxon>Streptophyta</taxon>
        <taxon>Embryophyta</taxon>
        <taxon>Tracheophyta</taxon>
        <taxon>Spermatophyta</taxon>
        <taxon>Magnoliopsida</taxon>
        <taxon>eudicotyledons</taxon>
        <taxon>Gunneridae</taxon>
        <taxon>Pentapetalae</taxon>
        <taxon>rosids</taxon>
        <taxon>malvids</taxon>
        <taxon>Malvales</taxon>
        <taxon>Malvaceae</taxon>
        <taxon>Malvoideae</taxon>
        <taxon>Hibiscus</taxon>
    </lineage>
</organism>
<dbReference type="OrthoDB" id="1665258at2759"/>
<evidence type="ECO:0000259" key="2">
    <source>
        <dbReference type="Pfam" id="PF03478"/>
    </source>
</evidence>
<reference evidence="3" key="1">
    <citation type="submission" date="2023-05" db="EMBL/GenBank/DDBJ databases">
        <title>Genome and transcriptome analyses reveal genes involved in the formation of fine ridges on petal epidermal cells in Hibiscus trionum.</title>
        <authorList>
            <person name="Koshimizu S."/>
            <person name="Masuda S."/>
            <person name="Ishii T."/>
            <person name="Shirasu K."/>
            <person name="Hoshino A."/>
            <person name="Arita M."/>
        </authorList>
    </citation>
    <scope>NUCLEOTIDE SEQUENCE</scope>
    <source>
        <strain evidence="3">Hamamatsu line</strain>
    </source>
</reference>
<sequence length="444" mass="50453">MRIIKYMFHAYKTCFNLLRGCSSFSNFRPWLKLSTSKVVVHAPWDQLDVDISCLIFQCLDLEDRVRFNLVCKQWKKNTEPTSQPLWLMLPYEPNNKYLSFFDICDGKVHKLNLPQSVQGGWFCGCSKGWLFLALGTTLRNLRIFLFDPISRAQIPLPSLSMISSFEDCLTGSRFKWNPAAYIIDSIEPSSSDASQCIVAATFCEKNTGLALCRLGDERWTIVEGLLAEGYRYGGIIFFDGELYASVISLDEENNNNQAPFQFHSITIGNQRVHLKLIYSTHPPPSLFYANGVLTYTKNCSRCSCLVESNGQLLMVTQTWDAICTLVDEEEEGDDGLLVYIQAATFQVFKIKTTEDTMCITRLTGLGNQSLFLGTGDCRVLENPNKFGKNCIHFLQVFDYRSDKRCPLVCREAGVYHLDDGSIKRCFPSIKTKSSSSMHWFSPNF</sequence>
<evidence type="ECO:0000313" key="3">
    <source>
        <dbReference type="EMBL" id="GMI68644.1"/>
    </source>
</evidence>
<dbReference type="InterPro" id="IPR001810">
    <property type="entry name" value="F-box_dom"/>
</dbReference>
<dbReference type="InterPro" id="IPR036047">
    <property type="entry name" value="F-box-like_dom_sf"/>
</dbReference>
<accession>A0A9W7LLD9</accession>
<feature type="domain" description="F-box" evidence="1">
    <location>
        <begin position="44"/>
        <end position="75"/>
    </location>
</feature>
<evidence type="ECO:0000313" key="4">
    <source>
        <dbReference type="Proteomes" id="UP001165190"/>
    </source>
</evidence>
<evidence type="ECO:0008006" key="5">
    <source>
        <dbReference type="Google" id="ProtNLM"/>
    </source>
</evidence>
<dbReference type="Proteomes" id="UP001165190">
    <property type="component" value="Unassembled WGS sequence"/>
</dbReference>
<proteinExistence type="predicted"/>
<protein>
    <recommendedName>
        <fullName evidence="5">F-box domain-containing protein</fullName>
    </recommendedName>
</protein>
<dbReference type="Pfam" id="PF03478">
    <property type="entry name" value="Beta-prop_KIB1-4"/>
    <property type="match status" value="1"/>
</dbReference>
<dbReference type="PANTHER" id="PTHR33110:SF71">
    <property type="entry name" value="F-BOX_KELCH-REPEAT PROTEIN"/>
    <property type="match status" value="1"/>
</dbReference>